<protein>
    <recommendedName>
        <fullName evidence="4">DUF4783 domain-containing protein</fullName>
    </recommendedName>
</protein>
<organism evidence="2 3">
    <name type="scientific">Hymenobacter psychrotolerans DSM 18569</name>
    <dbReference type="NCBI Taxonomy" id="1121959"/>
    <lineage>
        <taxon>Bacteria</taxon>
        <taxon>Pseudomonadati</taxon>
        <taxon>Bacteroidota</taxon>
        <taxon>Cytophagia</taxon>
        <taxon>Cytophagales</taxon>
        <taxon>Hymenobacteraceae</taxon>
        <taxon>Hymenobacter</taxon>
    </lineage>
</organism>
<accession>A0A1M7CB36</accession>
<name>A0A1M7CB36_9BACT</name>
<feature type="chain" id="PRO_5012184119" description="DUF4783 domain-containing protein" evidence="1">
    <location>
        <begin position="24"/>
        <end position="132"/>
    </location>
</feature>
<gene>
    <name evidence="2" type="ORF">SAMN02746009_03115</name>
</gene>
<dbReference type="Gene3D" id="3.10.450.50">
    <property type="match status" value="1"/>
</dbReference>
<feature type="signal peptide" evidence="1">
    <location>
        <begin position="1"/>
        <end position="23"/>
    </location>
</feature>
<dbReference type="RefSeq" id="WP_073287042.1">
    <property type="nucleotide sequence ID" value="NZ_FRAS01000018.1"/>
</dbReference>
<keyword evidence="1" id="KW-0732">Signal</keyword>
<sequence length="132" mass="14698">MKRIFFPAFLLLWLLLSSVVVQAQGEAFGAVRSALRNASSRELSQYFGATVGLSFDDNRQNYSATQAEFVMKDFFAKTAPSSFEIVHQGTSQSGVPYAIGKYNSKSGPYRVFIKMKNSNGALRIDTMDFTKE</sequence>
<dbReference type="Pfam" id="PF16022">
    <property type="entry name" value="DUF4783"/>
    <property type="match status" value="1"/>
</dbReference>
<evidence type="ECO:0000313" key="3">
    <source>
        <dbReference type="Proteomes" id="UP000183947"/>
    </source>
</evidence>
<keyword evidence="3" id="KW-1185">Reference proteome</keyword>
<dbReference type="OrthoDB" id="1524766at2"/>
<dbReference type="Proteomes" id="UP000183947">
    <property type="component" value="Unassembled WGS sequence"/>
</dbReference>
<proteinExistence type="predicted"/>
<dbReference type="AlphaFoldDB" id="A0A1M7CB36"/>
<reference evidence="3" key="1">
    <citation type="submission" date="2016-11" db="EMBL/GenBank/DDBJ databases">
        <authorList>
            <person name="Varghese N."/>
            <person name="Submissions S."/>
        </authorList>
    </citation>
    <scope>NUCLEOTIDE SEQUENCE [LARGE SCALE GENOMIC DNA]</scope>
    <source>
        <strain evidence="3">DSM 18569</strain>
    </source>
</reference>
<evidence type="ECO:0000256" key="1">
    <source>
        <dbReference type="SAM" id="SignalP"/>
    </source>
</evidence>
<dbReference type="EMBL" id="FRAS01000018">
    <property type="protein sequence ID" value="SHL64465.1"/>
    <property type="molecule type" value="Genomic_DNA"/>
</dbReference>
<dbReference type="InterPro" id="IPR031977">
    <property type="entry name" value="DUF4783"/>
</dbReference>
<evidence type="ECO:0008006" key="4">
    <source>
        <dbReference type="Google" id="ProtNLM"/>
    </source>
</evidence>
<dbReference type="STRING" id="1121959.SAMN02746009_03115"/>
<evidence type="ECO:0000313" key="2">
    <source>
        <dbReference type="EMBL" id="SHL64465.1"/>
    </source>
</evidence>